<gene>
    <name evidence="2" type="ORF">CCHR01_19146</name>
</gene>
<evidence type="ECO:0000313" key="3">
    <source>
        <dbReference type="Proteomes" id="UP001243330"/>
    </source>
</evidence>
<sequence>MLNAASLHCNSRRANHTAFDRREHLRRHRRPSGCERSRRGTCAFAYLHSPRCPLSPRLTPCRDSPCQCDADLAVLHGATSAWGPPVPDEDREYGGRPSEPRHNESIALCPGVGYALLGKGGQASCMQISQLRPTLRTCRHQHEHTHRCDIIQSDSVVASEGT</sequence>
<comment type="caution">
    <text evidence="2">The sequence shown here is derived from an EMBL/GenBank/DDBJ whole genome shotgun (WGS) entry which is preliminary data.</text>
</comment>
<feature type="region of interest" description="Disordered" evidence="1">
    <location>
        <begin position="79"/>
        <end position="102"/>
    </location>
</feature>
<reference evidence="2" key="1">
    <citation type="submission" date="2023-01" db="EMBL/GenBank/DDBJ databases">
        <title>Colletotrichum chrysophilum M932 genome sequence.</title>
        <authorList>
            <person name="Baroncelli R."/>
        </authorList>
    </citation>
    <scope>NUCLEOTIDE SEQUENCE</scope>
    <source>
        <strain evidence="2">M932</strain>
    </source>
</reference>
<organism evidence="2 3">
    <name type="scientific">Colletotrichum chrysophilum</name>
    <dbReference type="NCBI Taxonomy" id="1836956"/>
    <lineage>
        <taxon>Eukaryota</taxon>
        <taxon>Fungi</taxon>
        <taxon>Dikarya</taxon>
        <taxon>Ascomycota</taxon>
        <taxon>Pezizomycotina</taxon>
        <taxon>Sordariomycetes</taxon>
        <taxon>Hypocreomycetidae</taxon>
        <taxon>Glomerellales</taxon>
        <taxon>Glomerellaceae</taxon>
        <taxon>Colletotrichum</taxon>
        <taxon>Colletotrichum gloeosporioides species complex</taxon>
    </lineage>
</organism>
<accession>A0AAD9E861</accession>
<evidence type="ECO:0000256" key="1">
    <source>
        <dbReference type="SAM" id="MobiDB-lite"/>
    </source>
</evidence>
<protein>
    <submittedName>
        <fullName evidence="2">Uncharacterized protein</fullName>
    </submittedName>
</protein>
<evidence type="ECO:0000313" key="2">
    <source>
        <dbReference type="EMBL" id="KAK1838232.1"/>
    </source>
</evidence>
<proteinExistence type="predicted"/>
<keyword evidence="3" id="KW-1185">Reference proteome</keyword>
<feature type="compositionally biased region" description="Basic and acidic residues" evidence="1">
    <location>
        <begin position="92"/>
        <end position="102"/>
    </location>
</feature>
<dbReference type="EMBL" id="JAQOWY010000875">
    <property type="protein sequence ID" value="KAK1838232.1"/>
    <property type="molecule type" value="Genomic_DNA"/>
</dbReference>
<name>A0AAD9E861_9PEZI</name>
<dbReference type="AlphaFoldDB" id="A0AAD9E861"/>
<dbReference type="Proteomes" id="UP001243330">
    <property type="component" value="Unassembled WGS sequence"/>
</dbReference>